<dbReference type="Proteomes" id="UP000431913">
    <property type="component" value="Unassembled WGS sequence"/>
</dbReference>
<feature type="domain" description="Transposase IS4-like" evidence="2">
    <location>
        <begin position="95"/>
        <end position="251"/>
    </location>
</feature>
<dbReference type="Proteomes" id="UP000449193">
    <property type="component" value="Unassembled WGS sequence"/>
</dbReference>
<keyword evidence="1" id="KW-1133">Transmembrane helix</keyword>
<dbReference type="NCBIfam" id="NF033580">
    <property type="entry name" value="transpos_IS5_3"/>
    <property type="match status" value="1"/>
</dbReference>
<evidence type="ECO:0000259" key="2">
    <source>
        <dbReference type="Pfam" id="PF01609"/>
    </source>
</evidence>
<feature type="transmembrane region" description="Helical" evidence="1">
    <location>
        <begin position="231"/>
        <end position="253"/>
    </location>
</feature>
<reference evidence="5 7" key="1">
    <citation type="journal article" date="2019" name="Nat. Med.">
        <title>A library of human gut bacterial isolates paired with longitudinal multiomics data enables mechanistic microbiome research.</title>
        <authorList>
            <person name="Poyet M."/>
            <person name="Groussin M."/>
            <person name="Gibbons S.M."/>
            <person name="Avila-Pacheco J."/>
            <person name="Jiang X."/>
            <person name="Kearney S.M."/>
            <person name="Perrotta A.R."/>
            <person name="Berdy B."/>
            <person name="Zhao S."/>
            <person name="Lieberman T.D."/>
            <person name="Swanson P.K."/>
            <person name="Smith M."/>
            <person name="Roesemann S."/>
            <person name="Alexander J.E."/>
            <person name="Rich S.A."/>
            <person name="Livny J."/>
            <person name="Vlamakis H."/>
            <person name="Clish C."/>
            <person name="Bullock K."/>
            <person name="Deik A."/>
            <person name="Scott J."/>
            <person name="Pierce K.A."/>
            <person name="Xavier R.J."/>
            <person name="Alm E.J."/>
        </authorList>
    </citation>
    <scope>NUCLEOTIDE SEQUENCE [LARGE SCALE GENOMIC DNA]</scope>
    <source>
        <strain evidence="5 7">BIOML-A7</strain>
    </source>
</reference>
<evidence type="ECO:0000259" key="3">
    <source>
        <dbReference type="Pfam" id="PF13340"/>
    </source>
</evidence>
<keyword evidence="1" id="KW-0472">Membrane</keyword>
<dbReference type="AlphaFoldDB" id="A0A6I3QSF9"/>
<accession>A0A6I3QSF9</accession>
<name>A0A6I3QSF9_9FIRM</name>
<dbReference type="EMBL" id="VUNJ01000020">
    <property type="protein sequence ID" value="MST93150.1"/>
    <property type="molecule type" value="Genomic_DNA"/>
</dbReference>
<dbReference type="GO" id="GO:0004803">
    <property type="term" value="F:transposase activity"/>
    <property type="evidence" value="ECO:0007669"/>
    <property type="project" value="InterPro"/>
</dbReference>
<dbReference type="RefSeq" id="WP_009323016.1">
    <property type="nucleotide sequence ID" value="NZ_LMUA01000009.1"/>
</dbReference>
<dbReference type="SUPFAM" id="SSF53098">
    <property type="entry name" value="Ribonuclease H-like"/>
    <property type="match status" value="1"/>
</dbReference>
<dbReference type="Pfam" id="PF01609">
    <property type="entry name" value="DDE_Tnp_1"/>
    <property type="match status" value="1"/>
</dbReference>
<dbReference type="PANTHER" id="PTHR30007">
    <property type="entry name" value="PHP DOMAIN PROTEIN"/>
    <property type="match status" value="1"/>
</dbReference>
<dbReference type="InterPro" id="IPR025161">
    <property type="entry name" value="IS402-like_dom"/>
</dbReference>
<organism evidence="5 7">
    <name type="scientific">Ruthenibacterium lactatiformans</name>
    <dbReference type="NCBI Taxonomy" id="1550024"/>
    <lineage>
        <taxon>Bacteria</taxon>
        <taxon>Bacillati</taxon>
        <taxon>Bacillota</taxon>
        <taxon>Clostridia</taxon>
        <taxon>Eubacteriales</taxon>
        <taxon>Oscillospiraceae</taxon>
        <taxon>Ruthenibacterium</taxon>
    </lineage>
</organism>
<evidence type="ECO:0000313" key="7">
    <source>
        <dbReference type="Proteomes" id="UP000449193"/>
    </source>
</evidence>
<reference evidence="4 6" key="2">
    <citation type="submission" date="2019-08" db="EMBL/GenBank/DDBJ databases">
        <title>In-depth cultivation of the pig gut microbiome towards novel bacterial diversity and tailored functional studies.</title>
        <authorList>
            <person name="Wylensek D."/>
            <person name="Hitch T.C.A."/>
            <person name="Clavel T."/>
        </authorList>
    </citation>
    <scope>NUCLEOTIDE SEQUENCE [LARGE SCALE GENOMIC DNA]</scope>
    <source>
        <strain evidence="4 6">WCA3-601-WT-6J</strain>
    </source>
</reference>
<dbReference type="InterPro" id="IPR012337">
    <property type="entry name" value="RNaseH-like_sf"/>
</dbReference>
<dbReference type="EMBL" id="WMZR01000002">
    <property type="protein sequence ID" value="MTS50412.1"/>
    <property type="molecule type" value="Genomic_DNA"/>
</dbReference>
<dbReference type="InterPro" id="IPR002559">
    <property type="entry name" value="Transposase_11"/>
</dbReference>
<dbReference type="Pfam" id="PF13340">
    <property type="entry name" value="DUF4096"/>
    <property type="match status" value="1"/>
</dbReference>
<proteinExistence type="predicted"/>
<comment type="caution">
    <text evidence="5">The sequence shown here is derived from an EMBL/GenBank/DDBJ whole genome shotgun (WGS) entry which is preliminary data.</text>
</comment>
<evidence type="ECO:0000313" key="6">
    <source>
        <dbReference type="Proteomes" id="UP000431913"/>
    </source>
</evidence>
<evidence type="ECO:0000256" key="1">
    <source>
        <dbReference type="SAM" id="Phobius"/>
    </source>
</evidence>
<gene>
    <name evidence="4" type="ORF">FYJ76_14630</name>
    <name evidence="5" type="ORF">GMD52_02500</name>
</gene>
<dbReference type="GO" id="GO:0003677">
    <property type="term" value="F:DNA binding"/>
    <property type="evidence" value="ECO:0007669"/>
    <property type="project" value="InterPro"/>
</dbReference>
<feature type="domain" description="Insertion element IS402-like" evidence="3">
    <location>
        <begin position="11"/>
        <end position="82"/>
    </location>
</feature>
<keyword evidence="1" id="KW-0812">Transmembrane</keyword>
<evidence type="ECO:0000313" key="5">
    <source>
        <dbReference type="EMBL" id="MTS50412.1"/>
    </source>
</evidence>
<protein>
    <submittedName>
        <fullName evidence="5">IS5 family transposase</fullName>
    </submittedName>
</protein>
<dbReference type="GO" id="GO:0006313">
    <property type="term" value="P:DNA transposition"/>
    <property type="evidence" value="ECO:0007669"/>
    <property type="project" value="InterPro"/>
</dbReference>
<evidence type="ECO:0000313" key="4">
    <source>
        <dbReference type="EMBL" id="MST93150.1"/>
    </source>
</evidence>
<sequence length="254" mass="29360">MTAEQQRHDINDKAWEKIRPHTIGEKGTRGGNARDTRQFINGVFWILRTGAPWRDLPETYGNWKNVHRRFCRWRDKGVWEKILEALVDDTDFEWLMIDASHVKVHPDAAGARGGKSGNESYKRGLNTKIHLAVDAHGMPVRFFITSGTTADCTVAARLIEGFQAEYLLADRGYDTDAIILQAMEQDMIPVIPSKKNRKQLREYDEYLYKIRHLVENAFLLLKRWRGIATRYAKNLASFVAAVQIRCIAIWLLIY</sequence>